<keyword evidence="3" id="KW-0677">Repeat</keyword>
<dbReference type="Pfam" id="PF03909">
    <property type="entry name" value="BSD"/>
    <property type="match status" value="2"/>
</dbReference>
<dbReference type="SMART" id="SM00751">
    <property type="entry name" value="BSD"/>
    <property type="match status" value="2"/>
</dbReference>
<evidence type="ECO:0000256" key="4">
    <source>
        <dbReference type="ARBA" id="ARBA00023015"/>
    </source>
</evidence>
<evidence type="ECO:0000256" key="3">
    <source>
        <dbReference type="ARBA" id="ARBA00022737"/>
    </source>
</evidence>
<comment type="subcellular location">
    <subcellularLocation>
        <location evidence="1">Nucleus</location>
    </subcellularLocation>
</comment>
<dbReference type="Proteomes" id="UP001204833">
    <property type="component" value="Unassembled WGS sequence"/>
</dbReference>
<keyword evidence="5" id="KW-0804">Transcription</keyword>
<organism evidence="9 10">
    <name type="scientific">Candida theae</name>
    <dbReference type="NCBI Taxonomy" id="1198502"/>
    <lineage>
        <taxon>Eukaryota</taxon>
        <taxon>Fungi</taxon>
        <taxon>Dikarya</taxon>
        <taxon>Ascomycota</taxon>
        <taxon>Saccharomycotina</taxon>
        <taxon>Pichiomycetes</taxon>
        <taxon>Debaryomycetaceae</taxon>
        <taxon>Candida/Lodderomyces clade</taxon>
        <taxon>Candida</taxon>
    </lineage>
</organism>
<sequence>MDVIRGACSKDKVGGMVYIREDIVPSMLEWKAVEDEKNTLAIPLNKLVALQASKESSPKMMLKISYKLDDQAEQEPTKMTLHFNNRPTMNNIKDALQTIVARSRTRVEGSSITPTPQSEGSSRPGSSSGTPRPGLAGTATESGSSTTPGAASISSAFNLTHEQLTDASLLKNFELQQKLLLEDKNLRNTFTKSVMQFKLSPTMFWSSRINQLRTFALTISQHRGPYNVLSTIKPVATSDNQVNVNVTRSTISEIFDIYPIIKKAFTDLVPQKLSEGEFWSRFFNSKLFRRLRGDKIGLYSGRGDVILDKYLYIDEDSLNEEHRNAKRGEEEEANSPKRQKLANADPNTGSSSFINEPPVNKFLDLFGNQEDNSQKLGNRPDMTMRYEDDATKALNIRSGSSGRENEMIILMKNMNKLSSKMMSMSGVENPAKPEKAVDGLSAAEVNEYEEELDLHDLNMVNETKYVKLNINSNNIKPSGVDEDDSSSSNNNNPHDGETINVEMNDFNMVSYLQGQIPTQSIIDLSDTFKGKEEDISKTSIEISQLVRQNYKTFKSVNKEDSLMFHNPPHNIVPDAMYQEIITYNITIVEFLSHFWKLFLNGNNPTQLKKLFTSIKNCQVSLTSFKEKSLQQLDAIDIVTSNEKLKDKIHKDFDACLEPMEISLSTALKKYAEAVKKANTREQNGSETQRETAS</sequence>
<dbReference type="Gene3D" id="1.10.3970.10">
    <property type="entry name" value="BSD domain"/>
    <property type="match status" value="1"/>
</dbReference>
<dbReference type="EMBL" id="JAIHNG010000019">
    <property type="protein sequence ID" value="KAI5968066.1"/>
    <property type="molecule type" value="Genomic_DNA"/>
</dbReference>
<reference evidence="9 10" key="1">
    <citation type="journal article" date="2022" name="DNA Res.">
        <title>Genome analysis of five recently described species of the CUG-Ser clade uncovers Candida theae as a new hybrid lineage with pathogenic potential in the Candida parapsilosis species complex.</title>
        <authorList>
            <person name="Mixao V."/>
            <person name="Del Olmo V."/>
            <person name="Hegedusova E."/>
            <person name="Saus E."/>
            <person name="Pryszcz L."/>
            <person name="Cillingova A."/>
            <person name="Nosek J."/>
            <person name="Gabaldon T."/>
        </authorList>
    </citation>
    <scope>NUCLEOTIDE SEQUENCE [LARGE SCALE GENOMIC DNA]</scope>
    <source>
        <strain evidence="9 10">CBS 12239</strain>
    </source>
</reference>
<evidence type="ECO:0000256" key="7">
    <source>
        <dbReference type="SAM" id="MobiDB-lite"/>
    </source>
</evidence>
<keyword evidence="10" id="KW-1185">Reference proteome</keyword>
<gene>
    <name evidence="9" type="ORF">KGF57_000256</name>
</gene>
<evidence type="ECO:0000313" key="10">
    <source>
        <dbReference type="Proteomes" id="UP001204833"/>
    </source>
</evidence>
<comment type="caution">
    <text evidence="9">The sequence shown here is derived from an EMBL/GenBank/DDBJ whole genome shotgun (WGS) entry which is preliminary data.</text>
</comment>
<dbReference type="Pfam" id="PF08567">
    <property type="entry name" value="PH_TFIIH"/>
    <property type="match status" value="1"/>
</dbReference>
<evidence type="ECO:0000313" key="9">
    <source>
        <dbReference type="EMBL" id="KAI5968066.1"/>
    </source>
</evidence>
<evidence type="ECO:0000256" key="5">
    <source>
        <dbReference type="ARBA" id="ARBA00023163"/>
    </source>
</evidence>
<dbReference type="GeneID" id="76148316"/>
<proteinExistence type="inferred from homology"/>
<keyword evidence="6" id="KW-0539">Nucleus</keyword>
<dbReference type="InterPro" id="IPR027079">
    <property type="entry name" value="Tfb1/GTF2H1"/>
</dbReference>
<dbReference type="PROSITE" id="PS50858">
    <property type="entry name" value="BSD"/>
    <property type="match status" value="1"/>
</dbReference>
<protein>
    <submittedName>
        <fullName evidence="9">TFB1</fullName>
    </submittedName>
</protein>
<feature type="compositionally biased region" description="Low complexity" evidence="7">
    <location>
        <begin position="116"/>
        <end position="150"/>
    </location>
</feature>
<dbReference type="GO" id="GO:0006289">
    <property type="term" value="P:nucleotide-excision repair"/>
    <property type="evidence" value="ECO:0007669"/>
    <property type="project" value="InterPro"/>
</dbReference>
<comment type="similarity">
    <text evidence="2">Belongs to the TFB1 family.</text>
</comment>
<feature type="compositionally biased region" description="Polar residues" evidence="7">
    <location>
        <begin position="345"/>
        <end position="354"/>
    </location>
</feature>
<dbReference type="SUPFAM" id="SSF140383">
    <property type="entry name" value="BSD domain-like"/>
    <property type="match status" value="2"/>
</dbReference>
<dbReference type="InterPro" id="IPR011993">
    <property type="entry name" value="PH-like_dom_sf"/>
</dbReference>
<dbReference type="RefSeq" id="XP_051611233.1">
    <property type="nucleotide sequence ID" value="XM_051751884.1"/>
</dbReference>
<feature type="region of interest" description="Disordered" evidence="7">
    <location>
        <begin position="322"/>
        <end position="354"/>
    </location>
</feature>
<feature type="domain" description="BSD" evidence="8">
    <location>
        <begin position="238"/>
        <end position="290"/>
    </location>
</feature>
<name>A0AAD5G0T3_9ASCO</name>
<accession>A0AAD5G0T3</accession>
<dbReference type="InterPro" id="IPR005607">
    <property type="entry name" value="BSD_dom"/>
</dbReference>
<keyword evidence="4" id="KW-0805">Transcription regulation</keyword>
<dbReference type="CDD" id="cd13229">
    <property type="entry name" value="PH_TFIIH"/>
    <property type="match status" value="1"/>
</dbReference>
<dbReference type="PANTHER" id="PTHR12856">
    <property type="entry name" value="TRANSCRIPTION INITIATION FACTOR IIH-RELATED"/>
    <property type="match status" value="1"/>
</dbReference>
<evidence type="ECO:0000256" key="2">
    <source>
        <dbReference type="ARBA" id="ARBA00009448"/>
    </source>
</evidence>
<dbReference type="InterPro" id="IPR013876">
    <property type="entry name" value="TFIIH_BTF_p62_N"/>
</dbReference>
<dbReference type="GO" id="GO:0000439">
    <property type="term" value="C:transcription factor TFIIH core complex"/>
    <property type="evidence" value="ECO:0007669"/>
    <property type="project" value="InterPro"/>
</dbReference>
<dbReference type="Gene3D" id="2.30.29.30">
    <property type="entry name" value="Pleckstrin-homology domain (PH domain)/Phosphotyrosine-binding domain (PTB)"/>
    <property type="match status" value="1"/>
</dbReference>
<feature type="region of interest" description="Disordered" evidence="7">
    <location>
        <begin position="472"/>
        <end position="498"/>
    </location>
</feature>
<feature type="region of interest" description="Disordered" evidence="7">
    <location>
        <begin position="103"/>
        <end position="150"/>
    </location>
</feature>
<evidence type="ECO:0000256" key="6">
    <source>
        <dbReference type="ARBA" id="ARBA00023242"/>
    </source>
</evidence>
<evidence type="ECO:0000256" key="1">
    <source>
        <dbReference type="ARBA" id="ARBA00004123"/>
    </source>
</evidence>
<dbReference type="AlphaFoldDB" id="A0AAD5G0T3"/>
<dbReference type="GO" id="GO:0006351">
    <property type="term" value="P:DNA-templated transcription"/>
    <property type="evidence" value="ECO:0007669"/>
    <property type="project" value="InterPro"/>
</dbReference>
<evidence type="ECO:0000259" key="8">
    <source>
        <dbReference type="PROSITE" id="PS50858"/>
    </source>
</evidence>
<dbReference type="InterPro" id="IPR035925">
    <property type="entry name" value="BSD_dom_sf"/>
</dbReference>
<dbReference type="SUPFAM" id="SSF50729">
    <property type="entry name" value="PH domain-like"/>
    <property type="match status" value="1"/>
</dbReference>